<evidence type="ECO:0000313" key="3">
    <source>
        <dbReference type="EMBL" id="KAF9442147.1"/>
    </source>
</evidence>
<sequence>MQLSEDLHQLRLYQYFDGIALAIYLYDYSLTFARELELIWASKWTTMKSVFLFDRYFIIVNFIIQHLLLTTRPTTGCQGLGEAFAYVTLIGVFLSETILSLRLWVMWRNDKRVLVGLLAMFTGTTVLLAYFGAKYFGDGIYKFKALPYDIKGCVFDTQIKNWYNTYFVNLILDAVVLIMALIPTIRICEGDAHVSVPSLQFLTALCTKTNRTRELLLVNIA</sequence>
<reference evidence="3" key="1">
    <citation type="submission" date="2020-11" db="EMBL/GenBank/DDBJ databases">
        <authorList>
            <consortium name="DOE Joint Genome Institute"/>
            <person name="Ahrendt S."/>
            <person name="Riley R."/>
            <person name="Andreopoulos W."/>
            <person name="Labutti K."/>
            <person name="Pangilinan J."/>
            <person name="Ruiz-Duenas F.J."/>
            <person name="Barrasa J.M."/>
            <person name="Sanchez-Garcia M."/>
            <person name="Camarero S."/>
            <person name="Miyauchi S."/>
            <person name="Serrano A."/>
            <person name="Linde D."/>
            <person name="Babiker R."/>
            <person name="Drula E."/>
            <person name="Ayuso-Fernandez I."/>
            <person name="Pacheco R."/>
            <person name="Padilla G."/>
            <person name="Ferreira P."/>
            <person name="Barriuso J."/>
            <person name="Kellner H."/>
            <person name="Castanera R."/>
            <person name="Alfaro M."/>
            <person name="Ramirez L."/>
            <person name="Pisabarro A.G."/>
            <person name="Kuo A."/>
            <person name="Tritt A."/>
            <person name="Lipzen A."/>
            <person name="He G."/>
            <person name="Yan M."/>
            <person name="Ng V."/>
            <person name="Cullen D."/>
            <person name="Martin F."/>
            <person name="Rosso M.-N."/>
            <person name="Henrissat B."/>
            <person name="Hibbett D."/>
            <person name="Martinez A.T."/>
            <person name="Grigoriev I.V."/>
        </authorList>
    </citation>
    <scope>NUCLEOTIDE SEQUENCE</scope>
    <source>
        <strain evidence="3">MF-IS2</strain>
    </source>
</reference>
<dbReference type="InterPro" id="IPR045340">
    <property type="entry name" value="DUF6533"/>
</dbReference>
<keyword evidence="4" id="KW-1185">Reference proteome</keyword>
<gene>
    <name evidence="3" type="ORF">P691DRAFT_765532</name>
</gene>
<feature type="transmembrane region" description="Helical" evidence="1">
    <location>
        <begin position="12"/>
        <end position="30"/>
    </location>
</feature>
<feature type="transmembrane region" description="Helical" evidence="1">
    <location>
        <begin position="51"/>
        <end position="71"/>
    </location>
</feature>
<organism evidence="3 4">
    <name type="scientific">Macrolepiota fuliginosa MF-IS2</name>
    <dbReference type="NCBI Taxonomy" id="1400762"/>
    <lineage>
        <taxon>Eukaryota</taxon>
        <taxon>Fungi</taxon>
        <taxon>Dikarya</taxon>
        <taxon>Basidiomycota</taxon>
        <taxon>Agaricomycotina</taxon>
        <taxon>Agaricomycetes</taxon>
        <taxon>Agaricomycetidae</taxon>
        <taxon>Agaricales</taxon>
        <taxon>Agaricineae</taxon>
        <taxon>Agaricaceae</taxon>
        <taxon>Macrolepiota</taxon>
    </lineage>
</organism>
<feature type="transmembrane region" description="Helical" evidence="1">
    <location>
        <begin position="166"/>
        <end position="185"/>
    </location>
</feature>
<dbReference type="Proteomes" id="UP000807342">
    <property type="component" value="Unassembled WGS sequence"/>
</dbReference>
<feature type="domain" description="DUF6533" evidence="2">
    <location>
        <begin position="15"/>
        <end position="60"/>
    </location>
</feature>
<dbReference type="EMBL" id="MU151695">
    <property type="protein sequence ID" value="KAF9442147.1"/>
    <property type="molecule type" value="Genomic_DNA"/>
</dbReference>
<evidence type="ECO:0000259" key="2">
    <source>
        <dbReference type="Pfam" id="PF20151"/>
    </source>
</evidence>
<keyword evidence="1" id="KW-0812">Transmembrane</keyword>
<comment type="caution">
    <text evidence="3">The sequence shown here is derived from an EMBL/GenBank/DDBJ whole genome shotgun (WGS) entry which is preliminary data.</text>
</comment>
<evidence type="ECO:0000256" key="1">
    <source>
        <dbReference type="SAM" id="Phobius"/>
    </source>
</evidence>
<accession>A0A9P6BWP8</accession>
<protein>
    <recommendedName>
        <fullName evidence="2">DUF6533 domain-containing protein</fullName>
    </recommendedName>
</protein>
<name>A0A9P6BWP8_9AGAR</name>
<proteinExistence type="predicted"/>
<feature type="transmembrane region" description="Helical" evidence="1">
    <location>
        <begin position="113"/>
        <end position="133"/>
    </location>
</feature>
<dbReference type="Pfam" id="PF20151">
    <property type="entry name" value="DUF6533"/>
    <property type="match status" value="1"/>
</dbReference>
<evidence type="ECO:0000313" key="4">
    <source>
        <dbReference type="Proteomes" id="UP000807342"/>
    </source>
</evidence>
<dbReference type="AlphaFoldDB" id="A0A9P6BWP8"/>
<keyword evidence="1" id="KW-1133">Transmembrane helix</keyword>
<feature type="transmembrane region" description="Helical" evidence="1">
    <location>
        <begin position="83"/>
        <end position="101"/>
    </location>
</feature>
<keyword evidence="1" id="KW-0472">Membrane</keyword>
<dbReference type="OrthoDB" id="2638860at2759"/>